<dbReference type="AlphaFoldDB" id="A0AAE4G4A1"/>
<evidence type="ECO:0000313" key="1">
    <source>
        <dbReference type="EMBL" id="MDT0335451.1"/>
    </source>
</evidence>
<dbReference type="EMBL" id="JAVRAA010000001">
    <property type="protein sequence ID" value="MDT0335451.1"/>
    <property type="molecule type" value="Genomic_DNA"/>
</dbReference>
<gene>
    <name evidence="1" type="ORF">RJN63_01325</name>
</gene>
<name>A0AAE4G4A1_9BURK</name>
<sequence length="58" mass="6222">MITSEKSITFLRDKAATAQGEALKMKPGPETKNGLQQQTVVCDIRLRCRSGKAVSASA</sequence>
<proteinExistence type="predicted"/>
<comment type="caution">
    <text evidence="1">The sequence shown here is derived from an EMBL/GenBank/DDBJ whole genome shotgun (WGS) entry which is preliminary data.</text>
</comment>
<accession>A0AAE4G4A1</accession>
<organism evidence="1">
    <name type="scientific">Herbaspirillum huttiense subsp. nephrolepidis</name>
    <dbReference type="NCBI Taxonomy" id="3075126"/>
    <lineage>
        <taxon>Bacteria</taxon>
        <taxon>Pseudomonadati</taxon>
        <taxon>Pseudomonadota</taxon>
        <taxon>Betaproteobacteria</taxon>
        <taxon>Burkholderiales</taxon>
        <taxon>Oxalobacteraceae</taxon>
        <taxon>Herbaspirillum</taxon>
    </lineage>
</organism>
<reference evidence="1" key="1">
    <citation type="submission" date="2023-02" db="EMBL/GenBank/DDBJ databases">
        <title>Description of Herbaspirillum huttiense subsp. nephrolepsisexaltata and Herbaspirillum huttiense subsp. lycopersicon.</title>
        <authorList>
            <person name="Poudel M."/>
            <person name="Sharma A."/>
            <person name="Goss E."/>
            <person name="Tapia J.H."/>
            <person name="Harmon C.M."/>
            <person name="Jones J.B."/>
        </authorList>
    </citation>
    <scope>NUCLEOTIDE SEQUENCE</scope>
    <source>
        <strain evidence="1">NC40101</strain>
    </source>
</reference>
<dbReference type="RefSeq" id="WP_159105212.1">
    <property type="nucleotide sequence ID" value="NZ_JAVLSM010000011.1"/>
</dbReference>
<protein>
    <submittedName>
        <fullName evidence="1">Uncharacterized protein</fullName>
    </submittedName>
</protein>